<dbReference type="AlphaFoldDB" id="A0A376B2W4"/>
<dbReference type="Proteomes" id="UP000262825">
    <property type="component" value="Unassembled WGS sequence"/>
</dbReference>
<protein>
    <submittedName>
        <fullName evidence="2">Uncharacterized protein</fullName>
    </submittedName>
</protein>
<dbReference type="EMBL" id="UFAJ01000016">
    <property type="protein sequence ID" value="SSD58470.1"/>
    <property type="molecule type" value="Genomic_DNA"/>
</dbReference>
<name>A0A376B2W4_9ASCO</name>
<dbReference type="Pfam" id="PF17300">
    <property type="entry name" value="FIN1"/>
    <property type="match status" value="1"/>
</dbReference>
<gene>
    <name evidence="2" type="ORF">SCODWIG_00231</name>
</gene>
<accession>A0A376B2W4</accession>
<sequence length="320" mass="36243">MNTNNNNNNNNTIRHTSSSSITNNKFPLRDIGNTINNLTNSTTENNNNSSNVFKRLSPVFNKPAIRISPDKNKRIAIKRTNTSSIYESVALTTTPLLTPKKKRLVSPTKYNNLISRGNGIKSRIYSVGNSTTNKIDKPKNVHKPVSKEILNYEFPTSPLKLSPTRTIGGDGSLNRIRSRFSQLKKNSPEKKDIMETEYDKLDTTPFHSKRNLLTKLLEEEVQNTPIKSALKPEVFAKDEKSDHKMDDPISVTKKKVTFNLPDTSMSSNDPSLIEQEQEIHHNSLLDTGDKKDEILSILLQVLKRQDAIEHKLDIIINKQK</sequence>
<organism evidence="2 3">
    <name type="scientific">Saccharomycodes ludwigii</name>
    <dbReference type="NCBI Taxonomy" id="36035"/>
    <lineage>
        <taxon>Eukaryota</taxon>
        <taxon>Fungi</taxon>
        <taxon>Dikarya</taxon>
        <taxon>Ascomycota</taxon>
        <taxon>Saccharomycotina</taxon>
        <taxon>Saccharomycetes</taxon>
        <taxon>Saccharomycodales</taxon>
        <taxon>Saccharomycodaceae</taxon>
        <taxon>Saccharomycodes</taxon>
    </lineage>
</organism>
<dbReference type="InterPro" id="IPR035260">
    <property type="entry name" value="Fin1"/>
</dbReference>
<keyword evidence="3" id="KW-1185">Reference proteome</keyword>
<dbReference type="VEuPathDB" id="FungiDB:SCODWIG_00231"/>
<evidence type="ECO:0000313" key="3">
    <source>
        <dbReference type="Proteomes" id="UP000262825"/>
    </source>
</evidence>
<evidence type="ECO:0000256" key="1">
    <source>
        <dbReference type="SAM" id="MobiDB-lite"/>
    </source>
</evidence>
<proteinExistence type="predicted"/>
<evidence type="ECO:0000313" key="2">
    <source>
        <dbReference type="EMBL" id="SSD58470.1"/>
    </source>
</evidence>
<feature type="compositionally biased region" description="Low complexity" evidence="1">
    <location>
        <begin position="1"/>
        <end position="24"/>
    </location>
</feature>
<reference evidence="3" key="1">
    <citation type="submission" date="2018-06" db="EMBL/GenBank/DDBJ databases">
        <authorList>
            <person name="Guldener U."/>
        </authorList>
    </citation>
    <scope>NUCLEOTIDE SEQUENCE [LARGE SCALE GENOMIC DNA]</scope>
    <source>
        <strain evidence="3">UTAD17</strain>
    </source>
</reference>
<feature type="region of interest" description="Disordered" evidence="1">
    <location>
        <begin position="1"/>
        <end position="25"/>
    </location>
</feature>